<feature type="compositionally biased region" description="Basic and acidic residues" evidence="2">
    <location>
        <begin position="386"/>
        <end position="397"/>
    </location>
</feature>
<feature type="region of interest" description="Disordered" evidence="2">
    <location>
        <begin position="347"/>
        <end position="397"/>
    </location>
</feature>
<dbReference type="InterPro" id="IPR004142">
    <property type="entry name" value="NDRG"/>
</dbReference>
<evidence type="ECO:0000313" key="5">
    <source>
        <dbReference type="Proteomes" id="UP000645828"/>
    </source>
</evidence>
<feature type="compositionally biased region" description="Polar residues" evidence="2">
    <location>
        <begin position="369"/>
        <end position="383"/>
    </location>
</feature>
<sequence length="397" mass="43588">MVVGYWVELSLLILEADSFTLGVNEVMQINLKPLYRGKVEHDIETTHGVVHVTIRGLPKGNRPVILTYHDIGLNHKSCFNAFFNFEDMQEITQHFAVCHVDAPGQQEGAPSFPTGYQYPTMDELAEMLPPVLTHLSLKSIIGIGVGAGAYILSRFALNHPELVEGLVLINVDPCAKGWIDWAASKLSGLTTNVVDIILAHHFGQEELQANLDLIQTYRLHIAQDINQENLQLFLGSYNGRRDLEIERPLLGQNDNKSKTLKCSTLLVVGDSSPAVEAVVECNSRLNPINTTLLKMADCGGLPQVVQPGKLTEAFKYFLQGMGYKKHNGDFRIKGSALIPSASMTRLARSRTHSTSSSIGSGESAFSRSVTSNQSDGTQESSESPDVVDRHQTMEVSC</sequence>
<evidence type="ECO:0000256" key="2">
    <source>
        <dbReference type="SAM" id="MobiDB-lite"/>
    </source>
</evidence>
<dbReference type="AlphaFoldDB" id="A0A811XVC4"/>
<evidence type="ECO:0000256" key="3">
    <source>
        <dbReference type="SAM" id="SignalP"/>
    </source>
</evidence>
<feature type="chain" id="PRO_5033007913" evidence="3">
    <location>
        <begin position="19"/>
        <end position="397"/>
    </location>
</feature>
<evidence type="ECO:0000256" key="1">
    <source>
        <dbReference type="ARBA" id="ARBA00005598"/>
    </source>
</evidence>
<dbReference type="Pfam" id="PF03096">
    <property type="entry name" value="Ndr"/>
    <property type="match status" value="1"/>
</dbReference>
<feature type="compositionally biased region" description="Low complexity" evidence="2">
    <location>
        <begin position="352"/>
        <end position="368"/>
    </location>
</feature>
<gene>
    <name evidence="4" type="ORF">NYPRO_LOCUS2204</name>
</gene>
<name>A0A811XVC4_NYCPR</name>
<reference evidence="4" key="1">
    <citation type="submission" date="2020-12" db="EMBL/GenBank/DDBJ databases">
        <authorList>
            <consortium name="Molecular Ecology Group"/>
        </authorList>
    </citation>
    <scope>NUCLEOTIDE SEQUENCE</scope>
    <source>
        <strain evidence="4">TBG_1078</strain>
    </source>
</reference>
<dbReference type="FunFam" id="3.40.50.1820:FF:000006">
    <property type="entry name" value="NDRG family member 3"/>
    <property type="match status" value="1"/>
</dbReference>
<dbReference type="Proteomes" id="UP000645828">
    <property type="component" value="Unassembled WGS sequence"/>
</dbReference>
<proteinExistence type="inferred from homology"/>
<keyword evidence="5" id="KW-1185">Reference proteome</keyword>
<dbReference type="EMBL" id="CAJHUB010000653">
    <property type="protein sequence ID" value="CAD7669410.1"/>
    <property type="molecule type" value="Genomic_DNA"/>
</dbReference>
<protein>
    <submittedName>
        <fullName evidence="4">(raccoon dog) hypothetical protein</fullName>
    </submittedName>
</protein>
<dbReference type="Gene3D" id="3.40.50.1820">
    <property type="entry name" value="alpha/beta hydrolase"/>
    <property type="match status" value="1"/>
</dbReference>
<dbReference type="InterPro" id="IPR029058">
    <property type="entry name" value="AB_hydrolase_fold"/>
</dbReference>
<comment type="similarity">
    <text evidence="1">Belongs to the NDRG family.</text>
</comment>
<evidence type="ECO:0000313" key="4">
    <source>
        <dbReference type="EMBL" id="CAD7669410.1"/>
    </source>
</evidence>
<keyword evidence="3" id="KW-0732">Signal</keyword>
<dbReference type="SUPFAM" id="SSF53474">
    <property type="entry name" value="alpha/beta-Hydrolases"/>
    <property type="match status" value="1"/>
</dbReference>
<comment type="caution">
    <text evidence="4">The sequence shown here is derived from an EMBL/GenBank/DDBJ whole genome shotgun (WGS) entry which is preliminary data.</text>
</comment>
<feature type="signal peptide" evidence="3">
    <location>
        <begin position="1"/>
        <end position="18"/>
    </location>
</feature>
<accession>A0A811XVC4</accession>
<dbReference type="PANTHER" id="PTHR11034">
    <property type="entry name" value="N-MYC DOWNSTREAM REGULATED"/>
    <property type="match status" value="1"/>
</dbReference>
<organism evidence="4 5">
    <name type="scientific">Nyctereutes procyonoides</name>
    <name type="common">Raccoon dog</name>
    <name type="synonym">Canis procyonoides</name>
    <dbReference type="NCBI Taxonomy" id="34880"/>
    <lineage>
        <taxon>Eukaryota</taxon>
        <taxon>Metazoa</taxon>
        <taxon>Chordata</taxon>
        <taxon>Craniata</taxon>
        <taxon>Vertebrata</taxon>
        <taxon>Euteleostomi</taxon>
        <taxon>Mammalia</taxon>
        <taxon>Eutheria</taxon>
        <taxon>Laurasiatheria</taxon>
        <taxon>Carnivora</taxon>
        <taxon>Caniformia</taxon>
        <taxon>Canidae</taxon>
        <taxon>Nyctereutes</taxon>
    </lineage>
</organism>